<keyword evidence="3" id="KW-1185">Reference proteome</keyword>
<protein>
    <submittedName>
        <fullName evidence="4">Chromo domain-containing protein</fullName>
    </submittedName>
</protein>
<accession>A0A3P8AZZ7</accession>
<proteinExistence type="predicted"/>
<feature type="region of interest" description="Disordered" evidence="1">
    <location>
        <begin position="107"/>
        <end position="130"/>
    </location>
</feature>
<evidence type="ECO:0000256" key="1">
    <source>
        <dbReference type="SAM" id="MobiDB-lite"/>
    </source>
</evidence>
<evidence type="ECO:0000313" key="2">
    <source>
        <dbReference type="EMBL" id="VDO65142.1"/>
    </source>
</evidence>
<gene>
    <name evidence="2" type="ORF">HPBE_LOCUS5591</name>
</gene>
<organism evidence="3 4">
    <name type="scientific">Heligmosomoides polygyrus</name>
    <name type="common">Parasitic roundworm</name>
    <dbReference type="NCBI Taxonomy" id="6339"/>
    <lineage>
        <taxon>Eukaryota</taxon>
        <taxon>Metazoa</taxon>
        <taxon>Ecdysozoa</taxon>
        <taxon>Nematoda</taxon>
        <taxon>Chromadorea</taxon>
        <taxon>Rhabditida</taxon>
        <taxon>Rhabditina</taxon>
        <taxon>Rhabditomorpha</taxon>
        <taxon>Strongyloidea</taxon>
        <taxon>Heligmosomidae</taxon>
        <taxon>Heligmosomoides</taxon>
    </lineage>
</organism>
<name>A0A183FG51_HELPZ</name>
<reference evidence="4" key="2">
    <citation type="submission" date="2019-09" db="UniProtKB">
        <authorList>
            <consortium name="WormBaseParasite"/>
        </authorList>
    </citation>
    <scope>IDENTIFICATION</scope>
</reference>
<dbReference type="EMBL" id="UZAH01025501">
    <property type="protein sequence ID" value="VDO65142.1"/>
    <property type="molecule type" value="Genomic_DNA"/>
</dbReference>
<dbReference type="AlphaFoldDB" id="A0A183FG51"/>
<dbReference type="WBParaSite" id="HPBE_0000559001-mRNA-1">
    <property type="protein sequence ID" value="HPBE_0000559001-mRNA-1"/>
    <property type="gene ID" value="HPBE_0000559001"/>
</dbReference>
<dbReference type="OrthoDB" id="5811295at2759"/>
<feature type="compositionally biased region" description="Basic and acidic residues" evidence="1">
    <location>
        <begin position="109"/>
        <end position="123"/>
    </location>
</feature>
<evidence type="ECO:0000313" key="3">
    <source>
        <dbReference type="Proteomes" id="UP000050761"/>
    </source>
</evidence>
<evidence type="ECO:0000313" key="4">
    <source>
        <dbReference type="WBParaSite" id="HPBE_0000559001-mRNA-1"/>
    </source>
</evidence>
<reference evidence="2 3" key="1">
    <citation type="submission" date="2018-11" db="EMBL/GenBank/DDBJ databases">
        <authorList>
            <consortium name="Pathogen Informatics"/>
        </authorList>
    </citation>
    <scope>NUCLEOTIDE SEQUENCE [LARGE SCALE GENOMIC DNA]</scope>
</reference>
<dbReference type="Proteomes" id="UP000050761">
    <property type="component" value="Unassembled WGS sequence"/>
</dbReference>
<accession>A0A183FG51</accession>
<sequence length="130" mass="15868">MSRFLDMPLPENYEDRLWINKILDHMSYEEAFNQRHEIAFRPYKKDRTANIHNNWVYKVEWETFNGGRIETWEIEDHLVHLKELDIYKEKYIENDFEHSRVVTRCRWTSSEDERNSEGYDSDKGTTTTTS</sequence>